<keyword evidence="2" id="KW-1185">Reference proteome</keyword>
<gene>
    <name evidence="1" type="ORF">NCTC10186_00282</name>
</gene>
<accession>A0A449AZ72</accession>
<dbReference type="AlphaFoldDB" id="A0A449AZ72"/>
<proteinExistence type="predicted"/>
<evidence type="ECO:0000313" key="2">
    <source>
        <dbReference type="Proteomes" id="UP000289862"/>
    </source>
</evidence>
<sequence length="384" mass="45858">MFPNLIYSEPNEYYRVYFENKWFAKNQSFEGQVEVNDDPTLRSYFRRNNFNITIGVTRILGGRKLVDLDIFLKSNYQIENNTVSLFINEKALIERQKLKKHTIINHHQADIPFDKIKRIDLHYYYPLNPKRILAKYTILFSEFKVPKLKINNYYRYNLISFDSCHSFEFQGNNFLVHSYPSYVKVIWPEFSSSKYTKKVAQLQLYNSHRYELEDPKKPETFIQINPLSFSIKPFLSDKFNLNSELDHITSTKLTQKWNLEISENLSPTPDLNNLQIDSDRTISRGILLPSKFNKEMTANMVLESNFFIANISYNFENDLANNIEPTHNIEKYREVVIEELSNPALVDYYNFVINLENYNKYAEFNEWELAWFIKKDRAYLAKWD</sequence>
<dbReference type="KEGG" id="mgal:NCTC10186_00282"/>
<reference evidence="1 2" key="1">
    <citation type="submission" date="2019-01" db="EMBL/GenBank/DDBJ databases">
        <authorList>
            <consortium name="Pathogen Informatics"/>
        </authorList>
    </citation>
    <scope>NUCLEOTIDE SEQUENCE [LARGE SCALE GENOMIC DNA]</scope>
    <source>
        <strain evidence="1 2">NCTC10186</strain>
    </source>
</reference>
<dbReference type="OrthoDB" id="401425at2"/>
<organism evidence="1 2">
    <name type="scientific">Mycoplasmopsis gallopavonis</name>
    <dbReference type="NCBI Taxonomy" id="76629"/>
    <lineage>
        <taxon>Bacteria</taxon>
        <taxon>Bacillati</taxon>
        <taxon>Mycoplasmatota</taxon>
        <taxon>Mycoplasmoidales</taxon>
        <taxon>Metamycoplasmataceae</taxon>
        <taxon>Mycoplasmopsis</taxon>
    </lineage>
</organism>
<protein>
    <submittedName>
        <fullName evidence="1">Uncharacterized protein</fullName>
    </submittedName>
</protein>
<dbReference type="EMBL" id="LR215031">
    <property type="protein sequence ID" value="VEU72810.1"/>
    <property type="molecule type" value="Genomic_DNA"/>
</dbReference>
<name>A0A449AZ72_9BACT</name>
<dbReference type="RefSeq" id="WP_119571926.1">
    <property type="nucleotide sequence ID" value="NZ_LR215031.1"/>
</dbReference>
<evidence type="ECO:0000313" key="1">
    <source>
        <dbReference type="EMBL" id="VEU72810.1"/>
    </source>
</evidence>
<dbReference type="Proteomes" id="UP000289862">
    <property type="component" value="Chromosome"/>
</dbReference>